<dbReference type="InterPro" id="IPR044946">
    <property type="entry name" value="Restrct_endonuc_typeI_TRD_sf"/>
</dbReference>
<keyword evidence="2" id="KW-0238">DNA-binding</keyword>
<gene>
    <name evidence="3" type="ORF">E4Q23_09830</name>
</gene>
<organism evidence="3 4">
    <name type="scientific">Candidatus Accumulibacter phosphatis</name>
    <dbReference type="NCBI Taxonomy" id="327160"/>
    <lineage>
        <taxon>Bacteria</taxon>
        <taxon>Pseudomonadati</taxon>
        <taxon>Pseudomonadota</taxon>
        <taxon>Betaproteobacteria</taxon>
        <taxon>Candidatus Accumulibacter</taxon>
    </lineage>
</organism>
<comment type="caution">
    <text evidence="3">The sequence shown here is derived from an EMBL/GenBank/DDBJ whole genome shotgun (WGS) entry which is preliminary data.</text>
</comment>
<protein>
    <recommendedName>
        <fullName evidence="5">Type I restriction modification DNA specificity domain-containing protein</fullName>
    </recommendedName>
</protein>
<evidence type="ECO:0008006" key="5">
    <source>
        <dbReference type="Google" id="ProtNLM"/>
    </source>
</evidence>
<evidence type="ECO:0000313" key="3">
    <source>
        <dbReference type="EMBL" id="NMQ28031.1"/>
    </source>
</evidence>
<evidence type="ECO:0000313" key="4">
    <source>
        <dbReference type="Proteomes" id="UP000749010"/>
    </source>
</evidence>
<evidence type="ECO:0000256" key="2">
    <source>
        <dbReference type="ARBA" id="ARBA00023125"/>
    </source>
</evidence>
<keyword evidence="4" id="KW-1185">Reference proteome</keyword>
<dbReference type="EMBL" id="SPMY01000025">
    <property type="protein sequence ID" value="NMQ28031.1"/>
    <property type="molecule type" value="Genomic_DNA"/>
</dbReference>
<dbReference type="Gene3D" id="3.90.220.20">
    <property type="entry name" value="DNA methylase specificity domains"/>
    <property type="match status" value="1"/>
</dbReference>
<proteinExistence type="predicted"/>
<reference evidence="3 4" key="1">
    <citation type="submission" date="2019-03" db="EMBL/GenBank/DDBJ databases">
        <title>Metabolic reconstructions from genomes of highly enriched 'Candidatus Accumulibacter' and 'Candidatus Competibacter' bioreactor populations.</title>
        <authorList>
            <person name="Annavajhala M.K."/>
            <person name="Welles L."/>
            <person name="Abbas B."/>
            <person name="Sorokin D."/>
            <person name="Park H."/>
            <person name="Van Loosdrecht M."/>
            <person name="Chandran K."/>
        </authorList>
    </citation>
    <scope>NUCLEOTIDE SEQUENCE [LARGE SCALE GENOMIC DNA]</scope>
    <source>
        <strain evidence="3 4">SBR_S</strain>
    </source>
</reference>
<accession>A0ABX1TUS7</accession>
<evidence type="ECO:0000256" key="1">
    <source>
        <dbReference type="ARBA" id="ARBA00022747"/>
    </source>
</evidence>
<name>A0ABX1TUS7_9PROT</name>
<dbReference type="SUPFAM" id="SSF116734">
    <property type="entry name" value="DNA methylase specificity domain"/>
    <property type="match status" value="1"/>
</dbReference>
<keyword evidence="1" id="KW-0680">Restriction system</keyword>
<sequence>MHSCILALVQRATHGTCKRQSDKLFTFRFGLPLVAEQHRIVAKVDELMALCDRLQANLIEFRARQSCGWPEP</sequence>
<dbReference type="Proteomes" id="UP000749010">
    <property type="component" value="Unassembled WGS sequence"/>
</dbReference>